<keyword evidence="3" id="KW-1185">Reference proteome</keyword>
<evidence type="ECO:0000313" key="2">
    <source>
        <dbReference type="EMBL" id="RAR15325.1"/>
    </source>
</evidence>
<feature type="compositionally biased region" description="Low complexity" evidence="1">
    <location>
        <begin position="43"/>
        <end position="60"/>
    </location>
</feature>
<feature type="region of interest" description="Disordered" evidence="1">
    <location>
        <begin position="1"/>
        <end position="29"/>
    </location>
</feature>
<gene>
    <name evidence="2" type="ORF">DDE83_001359</name>
</gene>
<sequence length="629" mass="71249">MPAAATLYPFQSPKQKTTPSHASPSSRDITMVESEDTTLCSVLPTSTPTNPLTPRTNARPETPTHNYKRADPTSVTPLKKRVDVIVHSTTKLGDDTTSMSVFEKQVAPSPLLHKLSRNFVVKSPSTRNDAASDALNATAASMRAAEKLLHQRHVVIESRANTRRRLKPRETSTRKEDPKSGLEKSRLPSNISLLTQRMNEPRAASPSNNGPQRRQAIKDLVYHAADGCPTNIAIIEKINAHFDSRARHTASDVPDAEFNVHGVNVRASQMPHGSVERTWITRYNALVNNAKLVERRLMNVEDHEVIVTQLFPEERSHILRPEYFEIFVSGLGEEGILTKAQAKYIANAVVTTEEFDRGAHYTGTSVDKHAYLRTPTAVSMFDIPKLAGRRVASSSTFPQGSGSRHDLHYYLRILIEAAVYDQKFWKGYFFPNAREKVNSFYQAHKLSQEGLLLPPSLTDYSRDWTHREVRLLQRGHLVCELLKQYEANELTDFGIVRAVRATYVGIPAQPSWCAEDLESFLYHRISGSGLAVATVPEILSLHPENDTSFANRILRRYIMQELQGRAEQFEKEEHARLREIDKSYVTFKQARRNSMTKWERMKSRWKKMFGKKETILPFDPFAPDHGAMI</sequence>
<protein>
    <submittedName>
        <fullName evidence="2">Uncharacterized protein</fullName>
    </submittedName>
</protein>
<comment type="caution">
    <text evidence="2">The sequence shown here is derived from an EMBL/GenBank/DDBJ whole genome shotgun (WGS) entry which is preliminary data.</text>
</comment>
<dbReference type="Proteomes" id="UP000249619">
    <property type="component" value="Unassembled WGS sequence"/>
</dbReference>
<evidence type="ECO:0000256" key="1">
    <source>
        <dbReference type="SAM" id="MobiDB-lite"/>
    </source>
</evidence>
<dbReference type="AlphaFoldDB" id="A0A364NDD7"/>
<feature type="region of interest" description="Disordered" evidence="1">
    <location>
        <begin position="153"/>
        <end position="191"/>
    </location>
</feature>
<proteinExistence type="predicted"/>
<evidence type="ECO:0000313" key="3">
    <source>
        <dbReference type="Proteomes" id="UP000249619"/>
    </source>
</evidence>
<dbReference type="OrthoDB" id="3693677at2759"/>
<accession>A0A364NDD7</accession>
<feature type="compositionally biased region" description="Basic and acidic residues" evidence="1">
    <location>
        <begin position="168"/>
        <end position="186"/>
    </location>
</feature>
<dbReference type="EMBL" id="QGDH01000013">
    <property type="protein sequence ID" value="RAR15325.1"/>
    <property type="molecule type" value="Genomic_DNA"/>
</dbReference>
<feature type="region of interest" description="Disordered" evidence="1">
    <location>
        <begin position="42"/>
        <end position="72"/>
    </location>
</feature>
<name>A0A364NDD7_STELY</name>
<reference evidence="3" key="1">
    <citation type="submission" date="2018-05" db="EMBL/GenBank/DDBJ databases">
        <title>Draft genome sequence of Stemphylium lycopersici strain CIDEFI 213.</title>
        <authorList>
            <person name="Medina R."/>
            <person name="Franco M.E.E."/>
            <person name="Lucentini C.G."/>
            <person name="Saparrat M.C.N."/>
            <person name="Balatti P.A."/>
        </authorList>
    </citation>
    <scope>NUCLEOTIDE SEQUENCE [LARGE SCALE GENOMIC DNA]</scope>
    <source>
        <strain evidence="3">CIDEFI 213</strain>
    </source>
</reference>
<feature type="compositionally biased region" description="Polar residues" evidence="1">
    <location>
        <begin position="12"/>
        <end position="28"/>
    </location>
</feature>
<organism evidence="2 3">
    <name type="scientific">Stemphylium lycopersici</name>
    <name type="common">Tomato gray leaf spot disease fungus</name>
    <name type="synonym">Thyrospora lycopersici</name>
    <dbReference type="NCBI Taxonomy" id="183478"/>
    <lineage>
        <taxon>Eukaryota</taxon>
        <taxon>Fungi</taxon>
        <taxon>Dikarya</taxon>
        <taxon>Ascomycota</taxon>
        <taxon>Pezizomycotina</taxon>
        <taxon>Dothideomycetes</taxon>
        <taxon>Pleosporomycetidae</taxon>
        <taxon>Pleosporales</taxon>
        <taxon>Pleosporineae</taxon>
        <taxon>Pleosporaceae</taxon>
        <taxon>Stemphylium</taxon>
    </lineage>
</organism>